<organism evidence="1 2">
    <name type="scientific">Vittaforma corneae (strain ATCC 50505)</name>
    <name type="common">Microsporidian parasite</name>
    <name type="synonym">Nosema corneum</name>
    <dbReference type="NCBI Taxonomy" id="993615"/>
    <lineage>
        <taxon>Eukaryota</taxon>
        <taxon>Fungi</taxon>
        <taxon>Fungi incertae sedis</taxon>
        <taxon>Microsporidia</taxon>
        <taxon>Nosematidae</taxon>
        <taxon>Vittaforma</taxon>
    </lineage>
</organism>
<reference evidence="2" key="1">
    <citation type="submission" date="2011-05" db="EMBL/GenBank/DDBJ databases">
        <title>The genome sequence of Vittaforma corneae strain ATCC 50505.</title>
        <authorList>
            <consortium name="The Broad Institute Genome Sequencing Platform"/>
            <person name="Cuomo C."/>
            <person name="Didier E."/>
            <person name="Bowers L."/>
            <person name="Young S.K."/>
            <person name="Zeng Q."/>
            <person name="Gargeya S."/>
            <person name="Fitzgerald M."/>
            <person name="Haas B."/>
            <person name="Abouelleil A."/>
            <person name="Alvarado L."/>
            <person name="Arachchi H.M."/>
            <person name="Berlin A."/>
            <person name="Chapman S.B."/>
            <person name="Gearin G."/>
            <person name="Goldberg J."/>
            <person name="Griggs A."/>
            <person name="Gujja S."/>
            <person name="Hansen M."/>
            <person name="Heiman D."/>
            <person name="Howarth C."/>
            <person name="Larimer J."/>
            <person name="Lui A."/>
            <person name="MacDonald P.J.P."/>
            <person name="McCowen C."/>
            <person name="Montmayeur A."/>
            <person name="Murphy C."/>
            <person name="Neiman D."/>
            <person name="Pearson M."/>
            <person name="Priest M."/>
            <person name="Roberts A."/>
            <person name="Saif S."/>
            <person name="Shea T."/>
            <person name="Sisk P."/>
            <person name="Stolte C."/>
            <person name="Sykes S."/>
            <person name="Wortman J."/>
            <person name="Nusbaum C."/>
            <person name="Birren B."/>
        </authorList>
    </citation>
    <scope>NUCLEOTIDE SEQUENCE [LARGE SCALE GENOMIC DNA]</scope>
    <source>
        <strain evidence="2">ATCC 50505</strain>
    </source>
</reference>
<dbReference type="EMBL" id="JH370144">
    <property type="protein sequence ID" value="ELA41433.1"/>
    <property type="molecule type" value="Genomic_DNA"/>
</dbReference>
<name>L2GKM1_VITCO</name>
<gene>
    <name evidence="1" type="ORF">VICG_01538</name>
</gene>
<dbReference type="VEuPathDB" id="MicrosporidiaDB:VICG_01538"/>
<protein>
    <submittedName>
        <fullName evidence="1">Uncharacterized protein</fullName>
    </submittedName>
</protein>
<evidence type="ECO:0000313" key="2">
    <source>
        <dbReference type="Proteomes" id="UP000011082"/>
    </source>
</evidence>
<dbReference type="RefSeq" id="XP_007604984.1">
    <property type="nucleotide sequence ID" value="XM_007604922.1"/>
</dbReference>
<dbReference type="InParanoid" id="L2GKM1"/>
<evidence type="ECO:0000313" key="1">
    <source>
        <dbReference type="EMBL" id="ELA41433.1"/>
    </source>
</evidence>
<dbReference type="HOGENOM" id="CLU_761195_0_0_1"/>
<proteinExistence type="predicted"/>
<sequence>MKLETFFKVTKIKRPNFLTKCAFEVFQKIPDKFSIDKSNCECLFIGNFEPKKLNSSIFTIIEEMKSISVNDLMSLISHEYQEVIREASNPFRYLGKLQKLEFKGLIDIETDNENRIYIRISKDPTSNTTFQYKNLSFAQTPLNYNSRAEFVQHFQKCSKEDFKSKAESILPTIFSRAEQKSMKKYISLFLKEENISTQNNTVVRKGNSLYLQEHQFELYLKIKKALIFQLPINFKILTGYENIDIEDVLEYMVSHGIASGYRSLSSLSRMYLNNKFKSFLGDLIPEPSSTLVDDHKYFKIVFPKIFSIVNELGSIDFEQLVVKSKYFEPFEIRMILHEYSSCFSIRKVDEFEFISIANIQDPFD</sequence>
<dbReference type="Proteomes" id="UP000011082">
    <property type="component" value="Unassembled WGS sequence"/>
</dbReference>
<dbReference type="GeneID" id="19882249"/>
<accession>L2GKM1</accession>
<dbReference type="AlphaFoldDB" id="L2GKM1"/>
<keyword evidence="2" id="KW-1185">Reference proteome</keyword>